<keyword evidence="4 6" id="KW-0012">Acyltransferase</keyword>
<dbReference type="Proteomes" id="UP001293593">
    <property type="component" value="Unassembled WGS sequence"/>
</dbReference>
<dbReference type="GO" id="GO:0006633">
    <property type="term" value="P:fatty acid biosynthetic process"/>
    <property type="evidence" value="ECO:0007669"/>
    <property type="project" value="InterPro"/>
</dbReference>
<evidence type="ECO:0000256" key="3">
    <source>
        <dbReference type="ARBA" id="ARBA00022679"/>
    </source>
</evidence>
<proteinExistence type="inferred from homology"/>
<feature type="transmembrane region" description="Helical" evidence="7">
    <location>
        <begin position="27"/>
        <end position="53"/>
    </location>
</feature>
<comment type="catalytic activity">
    <reaction evidence="5">
        <text>a very-long-chain acyl-CoA + malonyl-CoA + H(+) = a very-long-chain 3-oxoacyl-CoA + CO2 + CoA</text>
        <dbReference type="Rhea" id="RHEA:32727"/>
        <dbReference type="ChEBI" id="CHEBI:15378"/>
        <dbReference type="ChEBI" id="CHEBI:16526"/>
        <dbReference type="ChEBI" id="CHEBI:57287"/>
        <dbReference type="ChEBI" id="CHEBI:57384"/>
        <dbReference type="ChEBI" id="CHEBI:90725"/>
        <dbReference type="ChEBI" id="CHEBI:90736"/>
        <dbReference type="EC" id="2.3.1.199"/>
    </reaction>
</comment>
<feature type="signal peptide" evidence="8">
    <location>
        <begin position="1"/>
        <end position="17"/>
    </location>
</feature>
<evidence type="ECO:0000256" key="6">
    <source>
        <dbReference type="PIRNR" id="PIRNR036417"/>
    </source>
</evidence>
<dbReference type="InterPro" id="IPR013747">
    <property type="entry name" value="ACP_syn_III_C"/>
</dbReference>
<dbReference type="Pfam" id="PF08541">
    <property type="entry name" value="ACP_syn_III_C"/>
    <property type="match status" value="1"/>
</dbReference>
<dbReference type="PIRSF" id="PIRSF036417">
    <property type="entry name" value="3-ktacl-CoA_syn"/>
    <property type="match status" value="1"/>
</dbReference>
<evidence type="ECO:0000256" key="1">
    <source>
        <dbReference type="ARBA" id="ARBA00005194"/>
    </source>
</evidence>
<dbReference type="GO" id="GO:0009922">
    <property type="term" value="F:fatty acid elongase activity"/>
    <property type="evidence" value="ECO:0007669"/>
    <property type="project" value="UniProtKB-EC"/>
</dbReference>
<keyword evidence="3 6" id="KW-0808">Transferase</keyword>
<evidence type="ECO:0000313" key="12">
    <source>
        <dbReference type="Proteomes" id="UP001293593"/>
    </source>
</evidence>
<dbReference type="PANTHER" id="PTHR31561">
    <property type="entry name" value="3-KETOACYL-COA SYNTHASE"/>
    <property type="match status" value="1"/>
</dbReference>
<dbReference type="Gene3D" id="3.40.47.10">
    <property type="match status" value="1"/>
</dbReference>
<dbReference type="InterPro" id="IPR012392">
    <property type="entry name" value="3-ktacl-CoA_syn"/>
</dbReference>
<dbReference type="CDD" id="cd00831">
    <property type="entry name" value="CHS_like"/>
    <property type="match status" value="1"/>
</dbReference>
<evidence type="ECO:0000256" key="8">
    <source>
        <dbReference type="SAM" id="SignalP"/>
    </source>
</evidence>
<evidence type="ECO:0000256" key="2">
    <source>
        <dbReference type="ARBA" id="ARBA00005531"/>
    </source>
</evidence>
<protein>
    <recommendedName>
        <fullName evidence="6">3-ketoacyl-CoA synthase</fullName>
        <ecNumber evidence="6">2.3.1.-</ecNumber>
    </recommendedName>
</protein>
<dbReference type="GO" id="GO:0016020">
    <property type="term" value="C:membrane"/>
    <property type="evidence" value="ECO:0007669"/>
    <property type="project" value="InterPro"/>
</dbReference>
<evidence type="ECO:0000256" key="7">
    <source>
        <dbReference type="SAM" id="Phobius"/>
    </source>
</evidence>
<dbReference type="SUPFAM" id="SSF53901">
    <property type="entry name" value="Thiolase-like"/>
    <property type="match status" value="2"/>
</dbReference>
<gene>
    <name evidence="11" type="ORF">QN277_016903</name>
</gene>
<keyword evidence="12" id="KW-1185">Reference proteome</keyword>
<keyword evidence="8" id="KW-0732">Signal</keyword>
<reference evidence="11" key="1">
    <citation type="submission" date="2023-10" db="EMBL/GenBank/DDBJ databases">
        <title>Chromosome-level genome of the transformable northern wattle, Acacia crassicarpa.</title>
        <authorList>
            <person name="Massaro I."/>
            <person name="Sinha N.R."/>
            <person name="Poethig S."/>
            <person name="Leichty A.R."/>
        </authorList>
    </citation>
    <scope>NUCLEOTIDE SEQUENCE</scope>
    <source>
        <strain evidence="11">Acra3RX</strain>
        <tissue evidence="11">Leaf</tissue>
    </source>
</reference>
<dbReference type="EMBL" id="JAWXYG010000003">
    <property type="protein sequence ID" value="KAK4279153.1"/>
    <property type="molecule type" value="Genomic_DNA"/>
</dbReference>
<evidence type="ECO:0000259" key="9">
    <source>
        <dbReference type="Pfam" id="PF08392"/>
    </source>
</evidence>
<dbReference type="AlphaFoldDB" id="A0AAE1TBG8"/>
<evidence type="ECO:0000259" key="10">
    <source>
        <dbReference type="Pfam" id="PF08541"/>
    </source>
</evidence>
<dbReference type="Pfam" id="PF08392">
    <property type="entry name" value="FAE1_CUT1_RppA"/>
    <property type="match status" value="1"/>
</dbReference>
<evidence type="ECO:0000313" key="11">
    <source>
        <dbReference type="EMBL" id="KAK4279153.1"/>
    </source>
</evidence>
<keyword evidence="7" id="KW-1133">Transmembrane helix</keyword>
<evidence type="ECO:0000256" key="4">
    <source>
        <dbReference type="ARBA" id="ARBA00023315"/>
    </source>
</evidence>
<accession>A0AAE1TBG8</accession>
<dbReference type="EC" id="2.3.1.-" evidence="6"/>
<dbReference type="InterPro" id="IPR013601">
    <property type="entry name" value="FAE1_typ3_polyketide_synth"/>
</dbReference>
<feature type="domain" description="Beta-ketoacyl-[acyl-carrier-protein] synthase III C-terminal" evidence="10">
    <location>
        <begin position="359"/>
        <end position="438"/>
    </location>
</feature>
<evidence type="ECO:0000256" key="5">
    <source>
        <dbReference type="ARBA" id="ARBA00047375"/>
    </source>
</evidence>
<comment type="caution">
    <text evidence="11">The sequence shown here is derived from an EMBL/GenBank/DDBJ whole genome shotgun (WGS) entry which is preliminary data.</text>
</comment>
<comment type="similarity">
    <text evidence="2 6">Belongs to the thiolase-like superfamily. Chalcone/stilbene synthases family.</text>
</comment>
<comment type="pathway">
    <text evidence="1 6">Lipid metabolism; fatty acid biosynthesis.</text>
</comment>
<feature type="domain" description="FAE" evidence="9">
    <location>
        <begin position="53"/>
        <end position="341"/>
    </location>
</feature>
<organism evidence="11 12">
    <name type="scientific">Acacia crassicarpa</name>
    <name type="common">northern wattle</name>
    <dbReference type="NCBI Taxonomy" id="499986"/>
    <lineage>
        <taxon>Eukaryota</taxon>
        <taxon>Viridiplantae</taxon>
        <taxon>Streptophyta</taxon>
        <taxon>Embryophyta</taxon>
        <taxon>Tracheophyta</taxon>
        <taxon>Spermatophyta</taxon>
        <taxon>Magnoliopsida</taxon>
        <taxon>eudicotyledons</taxon>
        <taxon>Gunneridae</taxon>
        <taxon>Pentapetalae</taxon>
        <taxon>rosids</taxon>
        <taxon>fabids</taxon>
        <taxon>Fabales</taxon>
        <taxon>Fabaceae</taxon>
        <taxon>Caesalpinioideae</taxon>
        <taxon>mimosoid clade</taxon>
        <taxon>Acacieae</taxon>
        <taxon>Acacia</taxon>
    </lineage>
</organism>
<sequence length="470" mass="52787">MNLILLLSFLVAASASASVHHEFKYLQQSLMISCFSAILFLLTLVAIIFLHYLKTQPCKVYLVDFACYKPNDDSCATTKEMLVEAFKNYGVFSEENMQRMEKFLDKSGLGPKTYVPQSIMQRQPKLCLVEARKETETVIFGAIDELLDKTWVRPNDIGILVVNCVIFCPTPSLCDIIVNRYKLRHNVLCFDLSGMGCSAGVLAIDFAKRLLQSHPNSYAMVVSTENTNKGIYMGNNLSMLVANCLFRMGGSASLLSNHPSDRHRSKYQIIHTLRTHLASDDRSYNCIFQQDDDQNIPGISISTDITNVAGKVLKSHITSLAPLVLPVSEKLKFLVTFVGSKVLGLNIKAYVPNFKLAFDHFCIHTGATPVLDTMQKRLELRDWDMEPSRMTLYRFGNTSASSVWYELAYCEAKGRIKKGDKIWQLQFGSGFKCNSAVWVALNNVEVASLKNAWTDDIHEFPVNVVPPQNS</sequence>
<dbReference type="InterPro" id="IPR016039">
    <property type="entry name" value="Thiolase-like"/>
</dbReference>
<keyword evidence="7" id="KW-0472">Membrane</keyword>
<name>A0AAE1TBG8_9FABA</name>
<keyword evidence="7" id="KW-0812">Transmembrane</keyword>
<feature type="chain" id="PRO_5042203893" description="3-ketoacyl-CoA synthase" evidence="8">
    <location>
        <begin position="18"/>
        <end position="470"/>
    </location>
</feature>